<keyword evidence="3" id="KW-1185">Reference proteome</keyword>
<keyword evidence="1" id="KW-1133">Transmembrane helix</keyword>
<keyword evidence="1" id="KW-0812">Transmembrane</keyword>
<reference evidence="2" key="1">
    <citation type="submission" date="2022-04" db="EMBL/GenBank/DDBJ databases">
        <title>Roseomonas acroporae sp. nov., isolated from coral Acropora digitifera.</title>
        <authorList>
            <person name="Sun H."/>
        </authorList>
    </citation>
    <scope>NUCLEOTIDE SEQUENCE</scope>
    <source>
        <strain evidence="2">NAR14</strain>
    </source>
</reference>
<organism evidence="2 3">
    <name type="scientific">Roseomonas acroporae</name>
    <dbReference type="NCBI Taxonomy" id="2937791"/>
    <lineage>
        <taxon>Bacteria</taxon>
        <taxon>Pseudomonadati</taxon>
        <taxon>Pseudomonadota</taxon>
        <taxon>Alphaproteobacteria</taxon>
        <taxon>Acetobacterales</taxon>
        <taxon>Roseomonadaceae</taxon>
        <taxon>Roseomonas</taxon>
    </lineage>
</organism>
<dbReference type="RefSeq" id="WP_248666020.1">
    <property type="nucleotide sequence ID" value="NZ_JALPRX010000021.1"/>
</dbReference>
<gene>
    <name evidence="2" type="ORF">M0638_05800</name>
</gene>
<evidence type="ECO:0000256" key="1">
    <source>
        <dbReference type="SAM" id="Phobius"/>
    </source>
</evidence>
<keyword evidence="1" id="KW-0472">Membrane</keyword>
<dbReference type="AlphaFoldDB" id="A0A9X1Y4P7"/>
<evidence type="ECO:0000313" key="3">
    <source>
        <dbReference type="Proteomes" id="UP001139516"/>
    </source>
</evidence>
<name>A0A9X1Y4P7_9PROT</name>
<accession>A0A9X1Y4P7</accession>
<dbReference type="Proteomes" id="UP001139516">
    <property type="component" value="Unassembled WGS sequence"/>
</dbReference>
<dbReference type="EMBL" id="JALPRX010000021">
    <property type="protein sequence ID" value="MCK8783894.1"/>
    <property type="molecule type" value="Genomic_DNA"/>
</dbReference>
<sequence>MTQTAAFLLSVLVEAVAAALLVAAAGWGRLQSRPGSPSARAALAALAGTALTHPAVWHGVPPLADRLGYGTAVLLAEGAVVLAEAPAYRLLAALPWPRALLVSLLANAASTAAGLLLYALGRA</sequence>
<feature type="transmembrane region" description="Helical" evidence="1">
    <location>
        <begin position="6"/>
        <end position="27"/>
    </location>
</feature>
<protein>
    <submittedName>
        <fullName evidence="2">Uncharacterized protein</fullName>
    </submittedName>
</protein>
<feature type="transmembrane region" description="Helical" evidence="1">
    <location>
        <begin position="100"/>
        <end position="120"/>
    </location>
</feature>
<proteinExistence type="predicted"/>
<evidence type="ECO:0000313" key="2">
    <source>
        <dbReference type="EMBL" id="MCK8783894.1"/>
    </source>
</evidence>
<comment type="caution">
    <text evidence="2">The sequence shown here is derived from an EMBL/GenBank/DDBJ whole genome shotgun (WGS) entry which is preliminary data.</text>
</comment>